<dbReference type="Proteomes" id="UP000281118">
    <property type="component" value="Unassembled WGS sequence"/>
</dbReference>
<organism evidence="1 2">
    <name type="scientific">Variovorax guangxiensis</name>
    <dbReference type="NCBI Taxonomy" id="1775474"/>
    <lineage>
        <taxon>Bacteria</taxon>
        <taxon>Pseudomonadati</taxon>
        <taxon>Pseudomonadota</taxon>
        <taxon>Betaproteobacteria</taxon>
        <taxon>Burkholderiales</taxon>
        <taxon>Comamonadaceae</taxon>
        <taxon>Variovorax</taxon>
    </lineage>
</organism>
<proteinExistence type="predicted"/>
<dbReference type="RefSeq" id="WP_126023472.1">
    <property type="nucleotide sequence ID" value="NZ_RXFT01000008.1"/>
</dbReference>
<dbReference type="EMBL" id="RXFT01000008">
    <property type="protein sequence ID" value="RUR69375.1"/>
    <property type="molecule type" value="Genomic_DNA"/>
</dbReference>
<sequence>MSSEEMNFDLLDFAFVDLGVISINSLENGIYIGKFSPNDSFEKYKAIFLEYELLVESQQFSAVDEMDLKFASMGFFVISKNHKSAACEIFDLQIMGGNISFRMASSDLGLKADVNNRRPLHPRT</sequence>
<evidence type="ECO:0000313" key="2">
    <source>
        <dbReference type="Proteomes" id="UP000281118"/>
    </source>
</evidence>
<dbReference type="AlphaFoldDB" id="A0A433MNU0"/>
<reference evidence="1 2" key="1">
    <citation type="submission" date="2018-12" db="EMBL/GenBank/DDBJ databases">
        <title>The genome sequences of Variovorax guangxiensis DSM 27352.</title>
        <authorList>
            <person name="Gao J."/>
            <person name="Sun J."/>
        </authorList>
    </citation>
    <scope>NUCLEOTIDE SEQUENCE [LARGE SCALE GENOMIC DNA]</scope>
    <source>
        <strain evidence="1 2">DSM 27352</strain>
    </source>
</reference>
<gene>
    <name evidence="1" type="ORF">EJP67_20160</name>
</gene>
<protein>
    <submittedName>
        <fullName evidence="1">Uncharacterized protein</fullName>
    </submittedName>
</protein>
<evidence type="ECO:0000313" key="1">
    <source>
        <dbReference type="EMBL" id="RUR69375.1"/>
    </source>
</evidence>
<accession>A0A433MNU0</accession>
<name>A0A433MNU0_9BURK</name>
<dbReference type="OrthoDB" id="9952332at2"/>
<comment type="caution">
    <text evidence="1">The sequence shown here is derived from an EMBL/GenBank/DDBJ whole genome shotgun (WGS) entry which is preliminary data.</text>
</comment>